<accession>A0ABV4ECN5</accession>
<dbReference type="EMBL" id="JBGFFX010000015">
    <property type="protein sequence ID" value="MEY8772692.1"/>
    <property type="molecule type" value="Genomic_DNA"/>
</dbReference>
<reference evidence="1 2" key="1">
    <citation type="submission" date="2024-07" db="EMBL/GenBank/DDBJ databases">
        <authorList>
            <person name="Hebao G."/>
        </authorList>
    </citation>
    <scope>NUCLEOTIDE SEQUENCE [LARGE SCALE GENOMIC DNA]</scope>
    <source>
        <strain evidence="1 2">ACCC 02193</strain>
    </source>
</reference>
<protein>
    <submittedName>
        <fullName evidence="1">Uncharacterized protein</fullName>
    </submittedName>
</protein>
<comment type="caution">
    <text evidence="1">The sequence shown here is derived from an EMBL/GenBank/DDBJ whole genome shotgun (WGS) entry which is preliminary data.</text>
</comment>
<evidence type="ECO:0000313" key="1">
    <source>
        <dbReference type="EMBL" id="MEY8772692.1"/>
    </source>
</evidence>
<proteinExistence type="predicted"/>
<dbReference type="RefSeq" id="WP_369896438.1">
    <property type="nucleotide sequence ID" value="NZ_JBGFFX010000015.1"/>
</dbReference>
<dbReference type="Proteomes" id="UP001565243">
    <property type="component" value="Unassembled WGS sequence"/>
</dbReference>
<evidence type="ECO:0000313" key="2">
    <source>
        <dbReference type="Proteomes" id="UP001565243"/>
    </source>
</evidence>
<sequence>MIKPNQSIIASLKEVQLEPTGEYEVSGFHEVDAEVASYISRIFDNARINTVNAENKAFDRFTESAPARRVVVGKFDSLIELLQMLRRARGRLTSPKISTDELPVINVSRSFDVVYSTSDQKRDSAAGRKLDIISDAHTGTPFAALDRSQAALTYTVAALAFEKETLALMLNAISMHLRFAVHQSFRVNVSVARTPVDLDCTFTDSRDLIWSDMSAPVSTDRLYAASITLTVNTDIVRALAVRSVQHRTQIVSAATKG</sequence>
<gene>
    <name evidence="1" type="ORF">AB6T85_19985</name>
</gene>
<organism evidence="1 2">
    <name type="scientific">Erwinia aeris</name>
    <dbReference type="NCBI Taxonomy" id="3239803"/>
    <lineage>
        <taxon>Bacteria</taxon>
        <taxon>Pseudomonadati</taxon>
        <taxon>Pseudomonadota</taxon>
        <taxon>Gammaproteobacteria</taxon>
        <taxon>Enterobacterales</taxon>
        <taxon>Erwiniaceae</taxon>
        <taxon>Erwinia</taxon>
    </lineage>
</organism>
<keyword evidence="2" id="KW-1185">Reference proteome</keyword>
<name>A0ABV4ECN5_9GAMM</name>